<reference evidence="2" key="1">
    <citation type="submission" date="2018-10" db="EMBL/GenBank/DDBJ databases">
        <title>Hidden diversity of soil giant viruses.</title>
        <authorList>
            <person name="Schulz F."/>
            <person name="Alteio L."/>
            <person name="Goudeau D."/>
            <person name="Ryan E.M."/>
            <person name="Malmstrom R.R."/>
            <person name="Blanchard J."/>
            <person name="Woyke T."/>
        </authorList>
    </citation>
    <scope>NUCLEOTIDE SEQUENCE</scope>
    <source>
        <strain evidence="2">HAV1</strain>
    </source>
</reference>
<feature type="transmembrane region" description="Helical" evidence="1">
    <location>
        <begin position="82"/>
        <end position="101"/>
    </location>
</feature>
<keyword evidence="1" id="KW-1133">Transmembrane helix</keyword>
<protein>
    <submittedName>
        <fullName evidence="2">Uncharacterized protein</fullName>
    </submittedName>
</protein>
<accession>A0A3G5A8U9</accession>
<dbReference type="EMBL" id="MK072305">
    <property type="protein sequence ID" value="AYV81799.1"/>
    <property type="molecule type" value="Genomic_DNA"/>
</dbReference>
<organism evidence="2">
    <name type="scientific">Harvfovirus sp</name>
    <dbReference type="NCBI Taxonomy" id="2487768"/>
    <lineage>
        <taxon>Viruses</taxon>
        <taxon>Varidnaviria</taxon>
        <taxon>Bamfordvirae</taxon>
        <taxon>Nucleocytoviricota</taxon>
        <taxon>Megaviricetes</taxon>
        <taxon>Imitervirales</taxon>
        <taxon>Mimiviridae</taxon>
        <taxon>Klosneuvirinae</taxon>
    </lineage>
</organism>
<proteinExistence type="predicted"/>
<keyword evidence="1" id="KW-0472">Membrane</keyword>
<name>A0A3G5A8U9_9VIRU</name>
<feature type="transmembrane region" description="Helical" evidence="1">
    <location>
        <begin position="6"/>
        <end position="23"/>
    </location>
</feature>
<gene>
    <name evidence="2" type="ORF">Harvfovirus63_2</name>
</gene>
<evidence type="ECO:0000313" key="2">
    <source>
        <dbReference type="EMBL" id="AYV81799.1"/>
    </source>
</evidence>
<evidence type="ECO:0000256" key="1">
    <source>
        <dbReference type="SAM" id="Phobius"/>
    </source>
</evidence>
<sequence>MSSIYSQYIIAILLYIAAYIYALKIAVGIGHCNDELCKKINSVHENCIMGCDHKSCALTKSRGSNYFIGITDEEKKANLDRCLVTFWGATHFILYFLLGVLTPDLFWETFTVGVAFEIYEYYKYDCADGLDIILNTIGFLLGQQLYFFTSN</sequence>
<keyword evidence="1" id="KW-0812">Transmembrane</keyword>